<dbReference type="SUPFAM" id="SSF51735">
    <property type="entry name" value="NAD(P)-binding Rossmann-fold domains"/>
    <property type="match status" value="1"/>
</dbReference>
<dbReference type="EMBL" id="BSEV01000032">
    <property type="protein sequence ID" value="GLK14437.1"/>
    <property type="molecule type" value="Genomic_DNA"/>
</dbReference>
<dbReference type="PRINTS" id="PR00080">
    <property type="entry name" value="SDRFAMILY"/>
</dbReference>
<protein>
    <submittedName>
        <fullName evidence="5">Short-chain dehydrogenase/reductase</fullName>
    </submittedName>
</protein>
<keyword evidence="2" id="KW-0560">Oxidoreductase</keyword>
<evidence type="ECO:0000313" key="5">
    <source>
        <dbReference type="EMBL" id="GLK14437.1"/>
    </source>
</evidence>
<dbReference type="PANTHER" id="PTHR45024">
    <property type="entry name" value="DEHYDROGENASES, SHORT CHAIN"/>
    <property type="match status" value="1"/>
</dbReference>
<gene>
    <name evidence="5" type="ORF">GCM10017600_78490</name>
</gene>
<organism evidence="5 6">
    <name type="scientific">Streptosporangium carneum</name>
    <dbReference type="NCBI Taxonomy" id="47481"/>
    <lineage>
        <taxon>Bacteria</taxon>
        <taxon>Bacillati</taxon>
        <taxon>Actinomycetota</taxon>
        <taxon>Actinomycetes</taxon>
        <taxon>Streptosporangiales</taxon>
        <taxon>Streptosporangiaceae</taxon>
        <taxon>Streptosporangium</taxon>
    </lineage>
</organism>
<evidence type="ECO:0000313" key="6">
    <source>
        <dbReference type="Proteomes" id="UP001143474"/>
    </source>
</evidence>
<proteinExistence type="inferred from homology"/>
<dbReference type="PANTHER" id="PTHR45024:SF2">
    <property type="entry name" value="SCP2 DOMAIN-CONTAINING PROTEIN"/>
    <property type="match status" value="1"/>
</dbReference>
<evidence type="ECO:0000256" key="1">
    <source>
        <dbReference type="ARBA" id="ARBA00006484"/>
    </source>
</evidence>
<dbReference type="AlphaFoldDB" id="A0A9W6I9T5"/>
<feature type="domain" description="Ketoreductase" evidence="4">
    <location>
        <begin position="8"/>
        <end position="202"/>
    </location>
</feature>
<dbReference type="SMART" id="SM00822">
    <property type="entry name" value="PKS_KR"/>
    <property type="match status" value="1"/>
</dbReference>
<evidence type="ECO:0000256" key="3">
    <source>
        <dbReference type="RuleBase" id="RU000363"/>
    </source>
</evidence>
<dbReference type="PRINTS" id="PR00081">
    <property type="entry name" value="GDHRDH"/>
</dbReference>
<sequence length="347" mass="34559">MGGICDGRVVIVTGAGRGIGREHALEFARQGARVVVNDLGTGREGNGRTGAPALEVVEEIRALGGQAVANSDDVADWGGAARLVKTALSAYGRLDVLVNNAGFLRDRTLVSMTEQEWDEVIRVHLKGHFLPLRHAGAHWRERSRSGAPVDARVINTSSGAGLFGGVGQGNHAAAAAGVVALTRVAAAELGRYGVTVNAIVPAARTRMTEEVPGGAEAGPGIGADIVEAGGGTGTGAAGAKGAVARAGGAAGVEVAGAGPGGGVLKAEAGDGFDAMDPANVAPLVAWLGSADSAHVTGRVFEVVGGTIALADGWRHGPRADRGGRWEPGEIADAVAGLLAEAAGAEPV</sequence>
<evidence type="ECO:0000256" key="2">
    <source>
        <dbReference type="ARBA" id="ARBA00023002"/>
    </source>
</evidence>
<comment type="caution">
    <text evidence="5">The sequence shown here is derived from an EMBL/GenBank/DDBJ whole genome shotgun (WGS) entry which is preliminary data.</text>
</comment>
<dbReference type="InterPro" id="IPR057326">
    <property type="entry name" value="KR_dom"/>
</dbReference>
<reference evidence="5" key="1">
    <citation type="journal article" date="2014" name="Int. J. Syst. Evol. Microbiol.">
        <title>Complete genome sequence of Corynebacterium casei LMG S-19264T (=DSM 44701T), isolated from a smear-ripened cheese.</title>
        <authorList>
            <consortium name="US DOE Joint Genome Institute (JGI-PGF)"/>
            <person name="Walter F."/>
            <person name="Albersmeier A."/>
            <person name="Kalinowski J."/>
            <person name="Ruckert C."/>
        </authorList>
    </citation>
    <scope>NUCLEOTIDE SEQUENCE</scope>
    <source>
        <strain evidence="5">VKM Ac-2007</strain>
    </source>
</reference>
<reference evidence="5" key="2">
    <citation type="submission" date="2023-01" db="EMBL/GenBank/DDBJ databases">
        <authorList>
            <person name="Sun Q."/>
            <person name="Evtushenko L."/>
        </authorList>
    </citation>
    <scope>NUCLEOTIDE SEQUENCE</scope>
    <source>
        <strain evidence="5">VKM Ac-2007</strain>
    </source>
</reference>
<comment type="similarity">
    <text evidence="1 3">Belongs to the short-chain dehydrogenases/reductases (SDR) family.</text>
</comment>
<dbReference type="RefSeq" id="WP_271222673.1">
    <property type="nucleotide sequence ID" value="NZ_BAAAVD010000069.1"/>
</dbReference>
<dbReference type="Proteomes" id="UP001143474">
    <property type="component" value="Unassembled WGS sequence"/>
</dbReference>
<dbReference type="InterPro" id="IPR051687">
    <property type="entry name" value="Peroxisomal_Beta-Oxidation"/>
</dbReference>
<dbReference type="InterPro" id="IPR002347">
    <property type="entry name" value="SDR_fam"/>
</dbReference>
<dbReference type="GO" id="GO:0016491">
    <property type="term" value="F:oxidoreductase activity"/>
    <property type="evidence" value="ECO:0007669"/>
    <property type="project" value="UniProtKB-KW"/>
</dbReference>
<dbReference type="Pfam" id="PF00106">
    <property type="entry name" value="adh_short"/>
    <property type="match status" value="1"/>
</dbReference>
<keyword evidence="6" id="KW-1185">Reference proteome</keyword>
<accession>A0A9W6I9T5</accession>
<evidence type="ECO:0000259" key="4">
    <source>
        <dbReference type="SMART" id="SM00822"/>
    </source>
</evidence>
<dbReference type="Gene3D" id="3.40.50.720">
    <property type="entry name" value="NAD(P)-binding Rossmann-like Domain"/>
    <property type="match status" value="1"/>
</dbReference>
<name>A0A9W6I9T5_9ACTN</name>
<dbReference type="InterPro" id="IPR036291">
    <property type="entry name" value="NAD(P)-bd_dom_sf"/>
</dbReference>